<dbReference type="KEGG" id="lak:106171502"/>
<evidence type="ECO:0000313" key="3">
    <source>
        <dbReference type="RefSeq" id="XP_013407332.1"/>
    </source>
</evidence>
<evidence type="ECO:0000256" key="1">
    <source>
        <dbReference type="SAM" id="MobiDB-lite"/>
    </source>
</evidence>
<dbReference type="AlphaFoldDB" id="A0A1S3JAA7"/>
<gene>
    <name evidence="3" type="primary">LOC106171502</name>
</gene>
<dbReference type="InParanoid" id="A0A1S3JAA7"/>
<dbReference type="Proteomes" id="UP000085678">
    <property type="component" value="Unplaced"/>
</dbReference>
<dbReference type="RefSeq" id="XP_013407332.1">
    <property type="nucleotide sequence ID" value="XM_013551878.1"/>
</dbReference>
<feature type="region of interest" description="Disordered" evidence="1">
    <location>
        <begin position="225"/>
        <end position="253"/>
    </location>
</feature>
<sequence>MCTGNNMRVKNLLDFIAKCGLMYALLCPAYCNEEESEFTDKMDPNMDFRGGGENMATAIYKKMFKHKRAAQVDAVKKILAFNNYEKQYKMVSKIFENLFQMLAASKLTLMQSGFTPGDPIPTKNMTLRDAHSHVLENTAFFGDIILRMPDISHKLIDKKKEWQLLIGWSVAFCNESKIFEGPNLKMLNLMAQEMNLVDRDPAYVNPYTSGNKKLLKDLEVQDDQKVDIKKNKKKKKKDKNRGPRMSGPVHNEL</sequence>
<accession>A0A1S3JAA7</accession>
<name>A0A1S3JAA7_LINAN</name>
<dbReference type="PANTHER" id="PTHR14735">
    <property type="entry name" value="COILED-COIL DOMAIN-CONTAINING PROTEIN 134"/>
    <property type="match status" value="1"/>
</dbReference>
<keyword evidence="2" id="KW-1185">Reference proteome</keyword>
<reference evidence="3" key="1">
    <citation type="submission" date="2025-08" db="UniProtKB">
        <authorList>
            <consortium name="RefSeq"/>
        </authorList>
    </citation>
    <scope>IDENTIFICATION</scope>
    <source>
        <tissue evidence="3">Gonads</tissue>
    </source>
</reference>
<evidence type="ECO:0000313" key="2">
    <source>
        <dbReference type="Proteomes" id="UP000085678"/>
    </source>
</evidence>
<protein>
    <submittedName>
        <fullName evidence="3">Coiled-coil domain-containing protein 134</fullName>
    </submittedName>
</protein>
<dbReference type="PANTHER" id="PTHR14735:SF1">
    <property type="entry name" value="COILED-COIL DOMAIN-CONTAINING PROTEIN 134"/>
    <property type="match status" value="1"/>
</dbReference>
<feature type="compositionally biased region" description="Basic residues" evidence="1">
    <location>
        <begin position="230"/>
        <end position="239"/>
    </location>
</feature>
<dbReference type="Pfam" id="PF15002">
    <property type="entry name" value="ERK-JNK_inhib"/>
    <property type="match status" value="1"/>
</dbReference>
<dbReference type="GeneID" id="106171502"/>
<organism evidence="2 3">
    <name type="scientific">Lingula anatina</name>
    <name type="common">Brachiopod</name>
    <name type="synonym">Lingula unguis</name>
    <dbReference type="NCBI Taxonomy" id="7574"/>
    <lineage>
        <taxon>Eukaryota</taxon>
        <taxon>Metazoa</taxon>
        <taxon>Spiralia</taxon>
        <taxon>Lophotrochozoa</taxon>
        <taxon>Brachiopoda</taxon>
        <taxon>Linguliformea</taxon>
        <taxon>Lingulata</taxon>
        <taxon>Lingulida</taxon>
        <taxon>Linguloidea</taxon>
        <taxon>Lingulidae</taxon>
        <taxon>Lingula</taxon>
    </lineage>
</organism>
<dbReference type="OrthoDB" id="5854099at2759"/>
<dbReference type="InterPro" id="IPR026321">
    <property type="entry name" value="CC134"/>
</dbReference>
<proteinExistence type="predicted"/>